<feature type="signal peptide" evidence="1">
    <location>
        <begin position="1"/>
        <end position="27"/>
    </location>
</feature>
<dbReference type="PROSITE" id="PS51257">
    <property type="entry name" value="PROKAR_LIPOPROTEIN"/>
    <property type="match status" value="1"/>
</dbReference>
<reference evidence="3 4" key="1">
    <citation type="submission" date="2018-05" db="EMBL/GenBank/DDBJ databases">
        <authorList>
            <person name="Lanie J.A."/>
            <person name="Ng W.-L."/>
            <person name="Kazmierczak K.M."/>
            <person name="Andrzejewski T.M."/>
            <person name="Davidsen T.M."/>
            <person name="Wayne K.J."/>
            <person name="Tettelin H."/>
            <person name="Glass J.I."/>
            <person name="Rusch D."/>
            <person name="Podicherti R."/>
            <person name="Tsui H.-C.T."/>
            <person name="Winkler M.E."/>
        </authorList>
    </citation>
    <scope>NUCLEOTIDE SEQUENCE [LARGE SCALE GENOMIC DNA]</scope>
    <source>
        <strain evidence="3 4">BUT-10</strain>
    </source>
</reference>
<dbReference type="Proteomes" id="UP000249524">
    <property type="component" value="Unassembled WGS sequence"/>
</dbReference>
<dbReference type="OrthoDB" id="8696437at2"/>
<feature type="chain" id="PRO_5016378284" evidence="1">
    <location>
        <begin position="28"/>
        <end position="361"/>
    </location>
</feature>
<keyword evidence="1" id="KW-0732">Signal</keyword>
<sequence>MFRRQLSDSFVTLASAALLLSSCASFEAVSDSPKMAVGAGTPVVAAAETPPVGTTAADAADDPAIWTDPADRTRGVIIGTDKKSGLYVYDLAGRQTQYLPGGLPNNVDLREGFATPQGARVLVAASDRGRPGAGAALFLLDPATLKLEFWAAIPVALAEPYGLCMARRGDDFLVIVNGTDGQVRQLRVAMGPDGKPAVAEERRFAVPTQPEGCVADEARGRLYLGEEGAGVWRFDLGAGPAKGELFAKAPSAMLTPDVEGLALIEDAAGAWLIASSQGDSAFAVWKVDGAEPLYRGRFSVIAANGVDAVTGTDGVAALGGVVGGFPEGLVVMQDDVDEGPAGARQNFKLVDWREVRRALGL</sequence>
<evidence type="ECO:0000259" key="2">
    <source>
        <dbReference type="PROSITE" id="PS51662"/>
    </source>
</evidence>
<dbReference type="PROSITE" id="PS51662">
    <property type="entry name" value="BP_PHYTASE"/>
    <property type="match status" value="1"/>
</dbReference>
<feature type="domain" description="BPP" evidence="2">
    <location>
        <begin position="33"/>
        <end position="359"/>
    </location>
</feature>
<dbReference type="InterPro" id="IPR011042">
    <property type="entry name" value="6-blade_b-propeller_TolB-like"/>
</dbReference>
<evidence type="ECO:0000313" key="4">
    <source>
        <dbReference type="Proteomes" id="UP000249524"/>
    </source>
</evidence>
<comment type="caution">
    <text evidence="3">The sequence shown here is derived from an EMBL/GenBank/DDBJ whole genome shotgun (WGS) entry which is preliminary data.</text>
</comment>
<dbReference type="EMBL" id="QFYS01000003">
    <property type="protein sequence ID" value="RAK66452.1"/>
    <property type="molecule type" value="Genomic_DNA"/>
</dbReference>
<accession>A0A328BG30</accession>
<dbReference type="AlphaFoldDB" id="A0A328BG30"/>
<proteinExistence type="predicted"/>
<organism evidence="3 4">
    <name type="scientific">Phenylobacterium kunshanense</name>
    <dbReference type="NCBI Taxonomy" id="1445034"/>
    <lineage>
        <taxon>Bacteria</taxon>
        <taxon>Pseudomonadati</taxon>
        <taxon>Pseudomonadota</taxon>
        <taxon>Alphaproteobacteria</taxon>
        <taxon>Caulobacterales</taxon>
        <taxon>Caulobacteraceae</taxon>
        <taxon>Phenylobacterium</taxon>
    </lineage>
</organism>
<keyword evidence="4" id="KW-1185">Reference proteome</keyword>
<evidence type="ECO:0000256" key="1">
    <source>
        <dbReference type="SAM" id="SignalP"/>
    </source>
</evidence>
<dbReference type="Gene3D" id="2.120.10.30">
    <property type="entry name" value="TolB, C-terminal domain"/>
    <property type="match status" value="1"/>
</dbReference>
<dbReference type="RefSeq" id="WP_111275761.1">
    <property type="nucleotide sequence ID" value="NZ_QFYS01000003.1"/>
</dbReference>
<dbReference type="Pfam" id="PF02333">
    <property type="entry name" value="Phytase"/>
    <property type="match status" value="1"/>
</dbReference>
<gene>
    <name evidence="3" type="ORF">DJ019_09425</name>
</gene>
<dbReference type="SUPFAM" id="SSF50956">
    <property type="entry name" value="Thermostable phytase (3-phytase)"/>
    <property type="match status" value="1"/>
</dbReference>
<evidence type="ECO:0000313" key="3">
    <source>
        <dbReference type="EMBL" id="RAK66452.1"/>
    </source>
</evidence>
<name>A0A328BG30_9CAUL</name>
<dbReference type="InterPro" id="IPR003431">
    <property type="entry name" value="B-propeller_Phytase"/>
</dbReference>
<dbReference type="GO" id="GO:0016158">
    <property type="term" value="F:inositol hexakisphosphate 3-phosphatase activity"/>
    <property type="evidence" value="ECO:0007669"/>
    <property type="project" value="InterPro"/>
</dbReference>
<protein>
    <submittedName>
        <fullName evidence="3">3-phytase</fullName>
    </submittedName>
</protein>